<name>A0A919L801_9ACTN</name>
<dbReference type="PIRSF" id="PIRSF000538">
    <property type="entry name" value="GlpK"/>
    <property type="match status" value="1"/>
</dbReference>
<evidence type="ECO:0000256" key="4">
    <source>
        <dbReference type="ARBA" id="ARBA00022777"/>
    </source>
</evidence>
<dbReference type="GO" id="GO:0005829">
    <property type="term" value="C:cytosol"/>
    <property type="evidence" value="ECO:0007669"/>
    <property type="project" value="TreeGrafter"/>
</dbReference>
<keyword evidence="4 8" id="KW-0418">Kinase</keyword>
<dbReference type="AlphaFoldDB" id="A0A919L801"/>
<proteinExistence type="inferred from homology"/>
<dbReference type="InterPro" id="IPR018485">
    <property type="entry name" value="FGGY_C"/>
</dbReference>
<feature type="domain" description="Carbohydrate kinase FGGY C-terminal" evidence="7">
    <location>
        <begin position="242"/>
        <end position="427"/>
    </location>
</feature>
<reference evidence="8" key="2">
    <citation type="submission" date="2020-09" db="EMBL/GenBank/DDBJ databases">
        <authorList>
            <person name="Sun Q."/>
            <person name="Ohkuma M."/>
        </authorList>
    </citation>
    <scope>NUCLEOTIDE SEQUENCE</scope>
    <source>
        <strain evidence="8">JCM 5069</strain>
    </source>
</reference>
<dbReference type="Gene3D" id="3.30.420.40">
    <property type="match status" value="2"/>
</dbReference>
<evidence type="ECO:0000313" key="9">
    <source>
        <dbReference type="Proteomes" id="UP000603708"/>
    </source>
</evidence>
<dbReference type="Pfam" id="PF00370">
    <property type="entry name" value="FGGY_N"/>
    <property type="match status" value="1"/>
</dbReference>
<dbReference type="EMBL" id="BNCD01000021">
    <property type="protein sequence ID" value="GHH86066.1"/>
    <property type="molecule type" value="Genomic_DNA"/>
</dbReference>
<keyword evidence="9" id="KW-1185">Reference proteome</keyword>
<dbReference type="PANTHER" id="PTHR10196:SF69">
    <property type="entry name" value="GLYCEROL KINASE"/>
    <property type="match status" value="1"/>
</dbReference>
<dbReference type="InterPro" id="IPR043129">
    <property type="entry name" value="ATPase_NBD"/>
</dbReference>
<evidence type="ECO:0000256" key="3">
    <source>
        <dbReference type="ARBA" id="ARBA00022741"/>
    </source>
</evidence>
<keyword evidence="3" id="KW-0547">Nucleotide-binding</keyword>
<reference evidence="8" key="1">
    <citation type="journal article" date="2014" name="Int. J. Syst. Evol. Microbiol.">
        <title>Complete genome sequence of Corynebacterium casei LMG S-19264T (=DSM 44701T), isolated from a smear-ripened cheese.</title>
        <authorList>
            <consortium name="US DOE Joint Genome Institute (JGI-PGF)"/>
            <person name="Walter F."/>
            <person name="Albersmeier A."/>
            <person name="Kalinowski J."/>
            <person name="Ruckert C."/>
        </authorList>
    </citation>
    <scope>NUCLEOTIDE SEQUENCE</scope>
    <source>
        <strain evidence="8">JCM 5069</strain>
    </source>
</reference>
<evidence type="ECO:0000259" key="6">
    <source>
        <dbReference type="Pfam" id="PF00370"/>
    </source>
</evidence>
<evidence type="ECO:0000256" key="5">
    <source>
        <dbReference type="ARBA" id="ARBA00022840"/>
    </source>
</evidence>
<dbReference type="PANTHER" id="PTHR10196">
    <property type="entry name" value="SUGAR KINASE"/>
    <property type="match status" value="1"/>
</dbReference>
<keyword evidence="5" id="KW-0067">ATP-binding</keyword>
<evidence type="ECO:0000256" key="1">
    <source>
        <dbReference type="ARBA" id="ARBA00009156"/>
    </source>
</evidence>
<sequence length="481" mass="49411">MTGPVLAIDQGTSGTKALVVCPERGVLGSGSAPVATRQLPGARAEADPAELYRSVLDAGRQALAAAGEPVAAVGLANQGETVLAWDPATGRPLTDAIVWHDKRADTVCAELAPRAEELRQLTGLPLDAYFAAPKMAWIRRNLTVDGVVTTTDSWLVHRLTGAFVTDAATAGRTQLLDLDRVDWSKDALDAFGLTGERLPRIVDAGCLAGTTTAFGAPLPLTGLLVDQQAALLALRVTDPGTAKCTYGTGAFLLAATGGRPHRSEQGLVSCVAWRLAGRTSYCLDGQVYAAASAVAWLAGLGVLSGAADLDRVGSSVQDTGGVGFVPALAGLAAPWWRGEVRGTLTGLGLDTAPGHLVRALCEGIAAQVAEAADAAARDLGSPLGALRVDGGLTRSALLMQTQADLLQRPVEVSAVPDATALGVAAAARLGLDPALTLDEAVPPWRPATVYEPRISAAEAAERRAEFRAAVDALLDRAPAAS</sequence>
<comment type="caution">
    <text evidence="8">The sequence shown here is derived from an EMBL/GenBank/DDBJ whole genome shotgun (WGS) entry which is preliminary data.</text>
</comment>
<accession>A0A919L801</accession>
<evidence type="ECO:0000313" key="8">
    <source>
        <dbReference type="EMBL" id="GHH86066.1"/>
    </source>
</evidence>
<keyword evidence="2" id="KW-0808">Transferase</keyword>
<dbReference type="InterPro" id="IPR000577">
    <property type="entry name" value="Carb_kinase_FGGY"/>
</dbReference>
<dbReference type="SUPFAM" id="SSF53067">
    <property type="entry name" value="Actin-like ATPase domain"/>
    <property type="match status" value="2"/>
</dbReference>
<dbReference type="Proteomes" id="UP000603708">
    <property type="component" value="Unassembled WGS sequence"/>
</dbReference>
<evidence type="ECO:0000259" key="7">
    <source>
        <dbReference type="Pfam" id="PF02782"/>
    </source>
</evidence>
<dbReference type="GO" id="GO:0004370">
    <property type="term" value="F:glycerol kinase activity"/>
    <property type="evidence" value="ECO:0007669"/>
    <property type="project" value="TreeGrafter"/>
</dbReference>
<protein>
    <submittedName>
        <fullName evidence="8">Carbohydrate kinase</fullName>
    </submittedName>
</protein>
<organism evidence="8 9">
    <name type="scientific">Streptomyces sulfonofaciens</name>
    <dbReference type="NCBI Taxonomy" id="68272"/>
    <lineage>
        <taxon>Bacteria</taxon>
        <taxon>Bacillati</taxon>
        <taxon>Actinomycetota</taxon>
        <taxon>Actinomycetes</taxon>
        <taxon>Kitasatosporales</taxon>
        <taxon>Streptomycetaceae</taxon>
        <taxon>Streptomyces</taxon>
    </lineage>
</organism>
<evidence type="ECO:0000256" key="2">
    <source>
        <dbReference type="ARBA" id="ARBA00022679"/>
    </source>
</evidence>
<dbReference type="RefSeq" id="WP_189936888.1">
    <property type="nucleotide sequence ID" value="NZ_BNCD01000021.1"/>
</dbReference>
<comment type="similarity">
    <text evidence="1">Belongs to the FGGY kinase family.</text>
</comment>
<dbReference type="GO" id="GO:0005524">
    <property type="term" value="F:ATP binding"/>
    <property type="evidence" value="ECO:0007669"/>
    <property type="project" value="UniProtKB-KW"/>
</dbReference>
<feature type="domain" description="Carbohydrate kinase FGGY N-terminal" evidence="6">
    <location>
        <begin position="5"/>
        <end position="232"/>
    </location>
</feature>
<dbReference type="Pfam" id="PF02782">
    <property type="entry name" value="FGGY_C"/>
    <property type="match status" value="1"/>
</dbReference>
<dbReference type="InterPro" id="IPR018484">
    <property type="entry name" value="FGGY_N"/>
</dbReference>
<gene>
    <name evidence="8" type="ORF">GCM10018793_56560</name>
</gene>
<dbReference type="GO" id="GO:0019563">
    <property type="term" value="P:glycerol catabolic process"/>
    <property type="evidence" value="ECO:0007669"/>
    <property type="project" value="TreeGrafter"/>
</dbReference>